<feature type="transmembrane region" description="Helical" evidence="1">
    <location>
        <begin position="79"/>
        <end position="97"/>
    </location>
</feature>
<dbReference type="EMBL" id="JACOPK010000003">
    <property type="protein sequence ID" value="MBC5695088.1"/>
    <property type="molecule type" value="Genomic_DNA"/>
</dbReference>
<keyword evidence="1" id="KW-0472">Membrane</keyword>
<keyword evidence="1" id="KW-0812">Transmembrane</keyword>
<feature type="transmembrane region" description="Helical" evidence="1">
    <location>
        <begin position="44"/>
        <end position="67"/>
    </location>
</feature>
<keyword evidence="3" id="KW-1185">Reference proteome</keyword>
<reference evidence="2 3" key="1">
    <citation type="submission" date="2020-08" db="EMBL/GenBank/DDBJ databases">
        <title>Genome public.</title>
        <authorList>
            <person name="Liu C."/>
            <person name="Sun Q."/>
        </authorList>
    </citation>
    <scope>NUCLEOTIDE SEQUENCE [LARGE SCALE GENOMIC DNA]</scope>
    <source>
        <strain evidence="2 3">M2</strain>
    </source>
</reference>
<feature type="transmembrane region" description="Helical" evidence="1">
    <location>
        <begin position="215"/>
        <end position="234"/>
    </location>
</feature>
<name>A0ABR7GLA9_9FIRM</name>
<keyword evidence="1" id="KW-1133">Transmembrane helix</keyword>
<comment type="caution">
    <text evidence="2">The sequence shown here is derived from an EMBL/GenBank/DDBJ whole genome shotgun (WGS) entry which is preliminary data.</text>
</comment>
<sequence length="493" mass="54320">MNEQEKTTMNIIEPEGLSSCGADSGTWCGQALTRVLIGMTLTGLTLNVLCLNYILPAIGMVFLLVGLRALRRENAGFKGGYVIAIIRTFYITVWMILDTTIYADVLTGTTAAVVLTLFNLVIVLAQVVCLWSGLKALRQKAGFEAKCGAAAALIVWNVVLCALGVMNWSGWIVFGIIMIVLYIIIMRRLFALAGELDNAGCTITPVPVRVKDWQLVLSLAVLLAAGMVCGYAFGGSYPMEWTPLDNSAQAEVQSTKAKLLELGFPEAVLNDLSAEDIASCEGATQILSRTEDKPVNDGREVTTQTGENSYQIDTVYDAKELRLTGVAVRVKQTDGTERWIIFHHFLWTQPMNYYGTEAVQLWPSGQSDWWPDGDATGRVLCGRDGQTLTAAYHSLGMQDTFTTDFFGNSQSSSNLTGTFSMPRGSENQRGYVCLPIQIAQEDTYVNSWVNYTHQNTWVQYPARTARDSMWSSSAFKTVQFALQFDATEGRMLY</sequence>
<evidence type="ECO:0000313" key="2">
    <source>
        <dbReference type="EMBL" id="MBC5695088.1"/>
    </source>
</evidence>
<organism evidence="2 3">
    <name type="scientific">Agathobaculum hominis</name>
    <dbReference type="NCBI Taxonomy" id="2763014"/>
    <lineage>
        <taxon>Bacteria</taxon>
        <taxon>Bacillati</taxon>
        <taxon>Bacillota</taxon>
        <taxon>Clostridia</taxon>
        <taxon>Eubacteriales</taxon>
        <taxon>Butyricicoccaceae</taxon>
        <taxon>Agathobaculum</taxon>
    </lineage>
</organism>
<feature type="transmembrane region" description="Helical" evidence="1">
    <location>
        <begin position="143"/>
        <end position="165"/>
    </location>
</feature>
<protein>
    <submittedName>
        <fullName evidence="2">Uncharacterized protein</fullName>
    </submittedName>
</protein>
<proteinExistence type="predicted"/>
<dbReference type="RefSeq" id="WP_186969387.1">
    <property type="nucleotide sequence ID" value="NZ_JACOPK010000003.1"/>
</dbReference>
<feature type="transmembrane region" description="Helical" evidence="1">
    <location>
        <begin position="171"/>
        <end position="190"/>
    </location>
</feature>
<feature type="transmembrane region" description="Helical" evidence="1">
    <location>
        <begin position="109"/>
        <end position="131"/>
    </location>
</feature>
<dbReference type="Proteomes" id="UP000641741">
    <property type="component" value="Unassembled WGS sequence"/>
</dbReference>
<accession>A0ABR7GLA9</accession>
<evidence type="ECO:0000313" key="3">
    <source>
        <dbReference type="Proteomes" id="UP000641741"/>
    </source>
</evidence>
<gene>
    <name evidence="2" type="ORF">H8S02_03895</name>
</gene>
<evidence type="ECO:0000256" key="1">
    <source>
        <dbReference type="SAM" id="Phobius"/>
    </source>
</evidence>